<evidence type="ECO:0000313" key="1">
    <source>
        <dbReference type="EMBL" id="KAF5767989.1"/>
    </source>
</evidence>
<sequence length="155" mass="17480">MLAVAWRELISTAAGICYCLEKIESVTDVLKGILSPVVNEEEEICWPPRDPNALSLMEKEVSQREQEGQLDEGFLAEVSAQLRQAKEDKDKPGLEAMLQKVLQLYASRVLSKPSYAMKGDEVLKAEQCLEEIIKSAGKNRVSYRRSQENIKSYCQ</sequence>
<reference evidence="1" key="2">
    <citation type="submission" date="2020-06" db="EMBL/GenBank/DDBJ databases">
        <title>Helianthus annuus Genome sequencing and assembly Release 2.</title>
        <authorList>
            <person name="Gouzy J."/>
            <person name="Langlade N."/>
            <person name="Munos S."/>
        </authorList>
    </citation>
    <scope>NUCLEOTIDE SEQUENCE</scope>
    <source>
        <tissue evidence="1">Leaves</tissue>
    </source>
</reference>
<dbReference type="EMBL" id="MNCJ02000329">
    <property type="protein sequence ID" value="KAF5767989.1"/>
    <property type="molecule type" value="Genomic_DNA"/>
</dbReference>
<accession>A0A9K3E8M9</accession>
<dbReference type="PANTHER" id="PTHR36348">
    <property type="entry name" value="EXPRESSED PROTEIN"/>
    <property type="match status" value="1"/>
</dbReference>
<gene>
    <name evidence="1" type="ORF">HanXRQr2_Chr14g0631071</name>
</gene>
<keyword evidence="2" id="KW-1185">Reference proteome</keyword>
<organism evidence="1 2">
    <name type="scientific">Helianthus annuus</name>
    <name type="common">Common sunflower</name>
    <dbReference type="NCBI Taxonomy" id="4232"/>
    <lineage>
        <taxon>Eukaryota</taxon>
        <taxon>Viridiplantae</taxon>
        <taxon>Streptophyta</taxon>
        <taxon>Embryophyta</taxon>
        <taxon>Tracheophyta</taxon>
        <taxon>Spermatophyta</taxon>
        <taxon>Magnoliopsida</taxon>
        <taxon>eudicotyledons</taxon>
        <taxon>Gunneridae</taxon>
        <taxon>Pentapetalae</taxon>
        <taxon>asterids</taxon>
        <taxon>campanulids</taxon>
        <taxon>Asterales</taxon>
        <taxon>Asteraceae</taxon>
        <taxon>Asteroideae</taxon>
        <taxon>Heliantheae alliance</taxon>
        <taxon>Heliantheae</taxon>
        <taxon>Helianthus</taxon>
    </lineage>
</organism>
<evidence type="ECO:0000313" key="2">
    <source>
        <dbReference type="Proteomes" id="UP000215914"/>
    </source>
</evidence>
<dbReference type="Gramene" id="mRNA:HanXRQr2_Chr14g0631071">
    <property type="protein sequence ID" value="mRNA:HanXRQr2_Chr14g0631071"/>
    <property type="gene ID" value="HanXRQr2_Chr14g0631071"/>
</dbReference>
<comment type="caution">
    <text evidence="1">The sequence shown here is derived from an EMBL/GenBank/DDBJ whole genome shotgun (WGS) entry which is preliminary data.</text>
</comment>
<dbReference type="Proteomes" id="UP000215914">
    <property type="component" value="Unassembled WGS sequence"/>
</dbReference>
<proteinExistence type="predicted"/>
<reference evidence="1" key="1">
    <citation type="journal article" date="2017" name="Nature">
        <title>The sunflower genome provides insights into oil metabolism, flowering and Asterid evolution.</title>
        <authorList>
            <person name="Badouin H."/>
            <person name="Gouzy J."/>
            <person name="Grassa C.J."/>
            <person name="Murat F."/>
            <person name="Staton S.E."/>
            <person name="Cottret L."/>
            <person name="Lelandais-Briere C."/>
            <person name="Owens G.L."/>
            <person name="Carrere S."/>
            <person name="Mayjonade B."/>
            <person name="Legrand L."/>
            <person name="Gill N."/>
            <person name="Kane N.C."/>
            <person name="Bowers J.E."/>
            <person name="Hubner S."/>
            <person name="Bellec A."/>
            <person name="Berard A."/>
            <person name="Berges H."/>
            <person name="Blanchet N."/>
            <person name="Boniface M.C."/>
            <person name="Brunel D."/>
            <person name="Catrice O."/>
            <person name="Chaidir N."/>
            <person name="Claudel C."/>
            <person name="Donnadieu C."/>
            <person name="Faraut T."/>
            <person name="Fievet G."/>
            <person name="Helmstetter N."/>
            <person name="King M."/>
            <person name="Knapp S.J."/>
            <person name="Lai Z."/>
            <person name="Le Paslier M.C."/>
            <person name="Lippi Y."/>
            <person name="Lorenzon L."/>
            <person name="Mandel J.R."/>
            <person name="Marage G."/>
            <person name="Marchand G."/>
            <person name="Marquand E."/>
            <person name="Bret-Mestries E."/>
            <person name="Morien E."/>
            <person name="Nambeesan S."/>
            <person name="Nguyen T."/>
            <person name="Pegot-Espagnet P."/>
            <person name="Pouilly N."/>
            <person name="Raftis F."/>
            <person name="Sallet E."/>
            <person name="Schiex T."/>
            <person name="Thomas J."/>
            <person name="Vandecasteele C."/>
            <person name="Vares D."/>
            <person name="Vear F."/>
            <person name="Vautrin S."/>
            <person name="Crespi M."/>
            <person name="Mangin B."/>
            <person name="Burke J.M."/>
            <person name="Salse J."/>
            <person name="Munos S."/>
            <person name="Vincourt P."/>
            <person name="Rieseberg L.H."/>
            <person name="Langlade N.B."/>
        </authorList>
    </citation>
    <scope>NUCLEOTIDE SEQUENCE</scope>
    <source>
        <tissue evidence="1">Leaves</tissue>
    </source>
</reference>
<name>A0A9K3E8M9_HELAN</name>
<dbReference type="AlphaFoldDB" id="A0A9K3E8M9"/>
<dbReference type="PANTHER" id="PTHR36348:SF1">
    <property type="entry name" value="EXPRESSED PROTEIN"/>
    <property type="match status" value="1"/>
</dbReference>
<protein>
    <submittedName>
        <fullName evidence="1">Uncharacterized protein</fullName>
    </submittedName>
</protein>